<dbReference type="EMBL" id="GGFL01009667">
    <property type="protein sequence ID" value="MBW73845.1"/>
    <property type="molecule type" value="Transcribed_RNA"/>
</dbReference>
<organism evidence="2">
    <name type="scientific">Anopheles darlingi</name>
    <name type="common">Mosquito</name>
    <dbReference type="NCBI Taxonomy" id="43151"/>
    <lineage>
        <taxon>Eukaryota</taxon>
        <taxon>Metazoa</taxon>
        <taxon>Ecdysozoa</taxon>
        <taxon>Arthropoda</taxon>
        <taxon>Hexapoda</taxon>
        <taxon>Insecta</taxon>
        <taxon>Pterygota</taxon>
        <taxon>Neoptera</taxon>
        <taxon>Endopterygota</taxon>
        <taxon>Diptera</taxon>
        <taxon>Nematocera</taxon>
        <taxon>Culicoidea</taxon>
        <taxon>Culicidae</taxon>
        <taxon>Anophelinae</taxon>
        <taxon>Anopheles</taxon>
    </lineage>
</organism>
<evidence type="ECO:0000256" key="1">
    <source>
        <dbReference type="SAM" id="SignalP"/>
    </source>
</evidence>
<dbReference type="AlphaFoldDB" id="A0A2M4D8F9"/>
<proteinExistence type="predicted"/>
<accession>A0A2M4D8F9</accession>
<name>A0A2M4D8F9_ANODA</name>
<sequence>MQWLHVVCVAFWHFLHCDLHLSCKIASRIYRSVRTLAENNATTVVIRFIFVLQFIGCCLRRRKIDETRTLVGSHLQYTIVERLPALDRWEEHLEVVRVLLYVEVSAAFVALVQADRFDLVGLKVKIM</sequence>
<evidence type="ECO:0000313" key="2">
    <source>
        <dbReference type="EMBL" id="MBW73845.1"/>
    </source>
</evidence>
<reference evidence="2" key="1">
    <citation type="submission" date="2018-01" db="EMBL/GenBank/DDBJ databases">
        <title>An insight into the sialome of Amazonian anophelines.</title>
        <authorList>
            <person name="Ribeiro J.M."/>
            <person name="Scarpassa V."/>
            <person name="Calvo E."/>
        </authorList>
    </citation>
    <scope>NUCLEOTIDE SEQUENCE</scope>
</reference>
<protein>
    <submittedName>
        <fullName evidence="2">Putative secreted protein</fullName>
    </submittedName>
</protein>
<feature type="chain" id="PRO_5014967074" evidence="1">
    <location>
        <begin position="18"/>
        <end position="127"/>
    </location>
</feature>
<keyword evidence="1" id="KW-0732">Signal</keyword>
<feature type="signal peptide" evidence="1">
    <location>
        <begin position="1"/>
        <end position="17"/>
    </location>
</feature>